<keyword evidence="7" id="KW-0030">Aminoacyl-tRNA synthetase</keyword>
<sequence length="197" mass="22386">MFFWIFFVAFLLLFPLLGNWVNTNTGSVHGGEEPVQVGSKAELQVTWEKMSKSKHNSLDPQQQYGIDTVRLYILYTAPPEQDILWDVKRLSQVRNPLSPLLSRSGDVLQQPWPTSDPLYLETPDTLELVVWTNNKVYGTVLVPQQVAQDTEQVQALVLGSKLGQHLLGYRTIKKAILFHRTALINFLKEEQPLNPGC</sequence>
<evidence type="ECO:0000313" key="9">
    <source>
        <dbReference type="Ensembl" id="ENSOTSP00005131839.1"/>
    </source>
</evidence>
<reference evidence="9" key="3">
    <citation type="submission" date="2025-09" db="UniProtKB">
        <authorList>
            <consortium name="Ensembl"/>
        </authorList>
    </citation>
    <scope>IDENTIFICATION</scope>
</reference>
<dbReference type="PANTHER" id="PTHR43740:SF2">
    <property type="entry name" value="LEUCINE--TRNA LIGASE, MITOCHONDRIAL"/>
    <property type="match status" value="1"/>
</dbReference>
<evidence type="ECO:0000256" key="4">
    <source>
        <dbReference type="ARBA" id="ARBA00022741"/>
    </source>
</evidence>
<feature type="chain" id="PRO_5044229988" description="leucine--tRNA ligase" evidence="8">
    <location>
        <begin position="19"/>
        <end position="197"/>
    </location>
</feature>
<keyword evidence="8" id="KW-0732">Signal</keyword>
<evidence type="ECO:0000313" key="10">
    <source>
        <dbReference type="Proteomes" id="UP000694402"/>
    </source>
</evidence>
<keyword evidence="3" id="KW-0436">Ligase</keyword>
<evidence type="ECO:0000256" key="3">
    <source>
        <dbReference type="ARBA" id="ARBA00022598"/>
    </source>
</evidence>
<evidence type="ECO:0000256" key="1">
    <source>
        <dbReference type="ARBA" id="ARBA00005594"/>
    </source>
</evidence>
<evidence type="ECO:0000256" key="6">
    <source>
        <dbReference type="ARBA" id="ARBA00022917"/>
    </source>
</evidence>
<dbReference type="Proteomes" id="UP000694402">
    <property type="component" value="Unassembled WGS sequence"/>
</dbReference>
<reference evidence="10" key="1">
    <citation type="journal article" date="2018" name="PLoS ONE">
        <title>Chinook salmon (Oncorhynchus tshawytscha) genome and transcriptome.</title>
        <authorList>
            <person name="Christensen K.A."/>
            <person name="Leong J.S."/>
            <person name="Sakhrani D."/>
            <person name="Biagi C.A."/>
            <person name="Minkley D.R."/>
            <person name="Withler R.E."/>
            <person name="Rondeau E.B."/>
            <person name="Koop B.F."/>
            <person name="Devlin R.H."/>
        </authorList>
    </citation>
    <scope>NUCLEOTIDE SEQUENCE [LARGE SCALE GENOMIC DNA]</scope>
</reference>
<protein>
    <recommendedName>
        <fullName evidence="2">leucine--tRNA ligase</fullName>
        <ecNumber evidence="2">6.1.1.4</ecNumber>
    </recommendedName>
</protein>
<dbReference type="EC" id="6.1.1.4" evidence="2"/>
<accession>A0AAZ3QV83</accession>
<dbReference type="GO" id="GO:0006429">
    <property type="term" value="P:leucyl-tRNA aminoacylation"/>
    <property type="evidence" value="ECO:0007669"/>
    <property type="project" value="InterPro"/>
</dbReference>
<keyword evidence="6" id="KW-0648">Protein biosynthesis</keyword>
<dbReference type="AlphaFoldDB" id="A0AAZ3QV83"/>
<dbReference type="GO" id="GO:0005739">
    <property type="term" value="C:mitochondrion"/>
    <property type="evidence" value="ECO:0007669"/>
    <property type="project" value="TreeGrafter"/>
</dbReference>
<dbReference type="GO" id="GO:0005524">
    <property type="term" value="F:ATP binding"/>
    <property type="evidence" value="ECO:0007669"/>
    <property type="project" value="UniProtKB-KW"/>
</dbReference>
<keyword evidence="5" id="KW-0067">ATP-binding</keyword>
<keyword evidence="10" id="KW-1185">Reference proteome</keyword>
<dbReference type="Gene3D" id="1.10.730.10">
    <property type="entry name" value="Isoleucyl-tRNA Synthetase, Domain 1"/>
    <property type="match status" value="2"/>
</dbReference>
<dbReference type="GO" id="GO:0004823">
    <property type="term" value="F:leucine-tRNA ligase activity"/>
    <property type="evidence" value="ECO:0007669"/>
    <property type="project" value="UniProtKB-EC"/>
</dbReference>
<dbReference type="PANTHER" id="PTHR43740">
    <property type="entry name" value="LEUCYL-TRNA SYNTHETASE"/>
    <property type="match status" value="1"/>
</dbReference>
<evidence type="ECO:0000256" key="5">
    <source>
        <dbReference type="ARBA" id="ARBA00022840"/>
    </source>
</evidence>
<comment type="similarity">
    <text evidence="1">Belongs to the class-I aminoacyl-tRNA synthetase family.</text>
</comment>
<evidence type="ECO:0000256" key="7">
    <source>
        <dbReference type="ARBA" id="ARBA00023146"/>
    </source>
</evidence>
<organism evidence="9 10">
    <name type="scientific">Oncorhynchus tshawytscha</name>
    <name type="common">Chinook salmon</name>
    <name type="synonym">Salmo tshawytscha</name>
    <dbReference type="NCBI Taxonomy" id="74940"/>
    <lineage>
        <taxon>Eukaryota</taxon>
        <taxon>Metazoa</taxon>
        <taxon>Chordata</taxon>
        <taxon>Craniata</taxon>
        <taxon>Vertebrata</taxon>
        <taxon>Euteleostomi</taxon>
        <taxon>Actinopterygii</taxon>
        <taxon>Neopterygii</taxon>
        <taxon>Teleostei</taxon>
        <taxon>Protacanthopterygii</taxon>
        <taxon>Salmoniformes</taxon>
        <taxon>Salmonidae</taxon>
        <taxon>Salmoninae</taxon>
        <taxon>Oncorhynchus</taxon>
    </lineage>
</organism>
<feature type="signal peptide" evidence="8">
    <location>
        <begin position="1"/>
        <end position="18"/>
    </location>
</feature>
<dbReference type="GO" id="GO:0032543">
    <property type="term" value="P:mitochondrial translation"/>
    <property type="evidence" value="ECO:0007669"/>
    <property type="project" value="TreeGrafter"/>
</dbReference>
<proteinExistence type="inferred from homology"/>
<reference evidence="9" key="2">
    <citation type="submission" date="2025-08" db="UniProtKB">
        <authorList>
            <consortium name="Ensembl"/>
        </authorList>
    </citation>
    <scope>IDENTIFICATION</scope>
</reference>
<dbReference type="SUPFAM" id="SSF52374">
    <property type="entry name" value="Nucleotidylyl transferase"/>
    <property type="match status" value="1"/>
</dbReference>
<evidence type="ECO:0000256" key="2">
    <source>
        <dbReference type="ARBA" id="ARBA00013164"/>
    </source>
</evidence>
<dbReference type="Ensembl" id="ENSOTST00005179743.1">
    <property type="protein sequence ID" value="ENSOTSP00005131839.1"/>
    <property type="gene ID" value="ENSOTSG00005059319.1"/>
</dbReference>
<dbReference type="InterPro" id="IPR002302">
    <property type="entry name" value="Leu-tRNA-ligase"/>
</dbReference>
<evidence type="ECO:0000256" key="8">
    <source>
        <dbReference type="SAM" id="SignalP"/>
    </source>
</evidence>
<name>A0AAZ3QV83_ONCTS</name>
<keyword evidence="4" id="KW-0547">Nucleotide-binding</keyword>